<dbReference type="PANTHER" id="PTHR35894:SF7">
    <property type="entry name" value="GENERAL SECRETION PATHWAY PROTEIN A-RELATED"/>
    <property type="match status" value="1"/>
</dbReference>
<dbReference type="PANTHER" id="PTHR35894">
    <property type="entry name" value="GENERAL SECRETION PATHWAY PROTEIN A-RELATED"/>
    <property type="match status" value="1"/>
</dbReference>
<evidence type="ECO:0000259" key="1">
    <source>
        <dbReference type="Pfam" id="PF13401"/>
    </source>
</evidence>
<name>A0AAV2VWH5_9VIBR</name>
<gene>
    <name evidence="2" type="ORF">VIBNISOn1_730013</name>
</gene>
<dbReference type="GO" id="GO:0016887">
    <property type="term" value="F:ATP hydrolysis activity"/>
    <property type="evidence" value="ECO:0007669"/>
    <property type="project" value="InterPro"/>
</dbReference>
<dbReference type="RefSeq" id="WP_022595479.1">
    <property type="nucleotide sequence ID" value="NZ_LK391965.1"/>
</dbReference>
<comment type="caution">
    <text evidence="2">The sequence shown here is derived from an EMBL/GenBank/DDBJ whole genome shotgun (WGS) entry which is preliminary data.</text>
</comment>
<reference evidence="2 3" key="1">
    <citation type="journal article" date="2013" name="ISME J.">
        <title>Comparative genomics of pathogenic lineages of Vibrio nigripulchritudo identifies virulence-associated traits.</title>
        <authorList>
            <person name="Goudenege D."/>
            <person name="Labreuche Y."/>
            <person name="Krin E."/>
            <person name="Ansquer D."/>
            <person name="Mangenot S."/>
            <person name="Calteau A."/>
            <person name="Medigue C."/>
            <person name="Mazel D."/>
            <person name="Polz M.F."/>
            <person name="Le Roux F."/>
        </authorList>
    </citation>
    <scope>NUCLEOTIDE SEQUENCE [LARGE SCALE GENOMIC DNA]</scope>
    <source>
        <strain evidence="2 3">SOn1</strain>
    </source>
</reference>
<evidence type="ECO:0000313" key="3">
    <source>
        <dbReference type="Proteomes" id="UP000018211"/>
    </source>
</evidence>
<feature type="domain" description="ORC1/DEAH AAA+ ATPase" evidence="1">
    <location>
        <begin position="41"/>
        <end position="168"/>
    </location>
</feature>
<dbReference type="EMBL" id="CAOF01000168">
    <property type="protein sequence ID" value="CCO48953.1"/>
    <property type="molecule type" value="Genomic_DNA"/>
</dbReference>
<dbReference type="Pfam" id="PF13401">
    <property type="entry name" value="AAA_22"/>
    <property type="match status" value="1"/>
</dbReference>
<organism evidence="2 3">
    <name type="scientific">Vibrio nigripulchritudo SOn1</name>
    <dbReference type="NCBI Taxonomy" id="1238450"/>
    <lineage>
        <taxon>Bacteria</taxon>
        <taxon>Pseudomonadati</taxon>
        <taxon>Pseudomonadota</taxon>
        <taxon>Gammaproteobacteria</taxon>
        <taxon>Vibrionales</taxon>
        <taxon>Vibrionaceae</taxon>
        <taxon>Vibrio</taxon>
    </lineage>
</organism>
<sequence>MYQTYFGFNQAPFSLTPNTELFQGLVPHYEAIQTVLSAIEMGEGVIKVSGEVGTGKTMVCRMLINQLVDEVSLVYLPNPQLTGEELKIAIAKELEVEIRDSESLVDDIQAQLLKLHLKGKRVVALIDEAQGLSDEALETIRLFGNLETEHAKLMQIVLLGQPELDTRLEHHHLRQLKQRISFSATLRPLSMEEAFAYIDHRVQVSGGNVNLFEAKVKKAIWKASKGVPRLINQVCHKSLLLACNSNATHIHMEHAYDAINDTLDTVKPRFKTPFMWGWGLL</sequence>
<dbReference type="SUPFAM" id="SSF52540">
    <property type="entry name" value="P-loop containing nucleoside triphosphate hydrolases"/>
    <property type="match status" value="1"/>
</dbReference>
<dbReference type="InterPro" id="IPR049945">
    <property type="entry name" value="AAA_22"/>
</dbReference>
<accession>A0AAV2VWH5</accession>
<protein>
    <submittedName>
        <fullName evidence="2">MSHA biogenesis protein MshM</fullName>
    </submittedName>
</protein>
<dbReference type="Proteomes" id="UP000018211">
    <property type="component" value="Unassembled WGS sequence"/>
</dbReference>
<dbReference type="AlphaFoldDB" id="A0AAV2VWH5"/>
<dbReference type="InterPro" id="IPR027417">
    <property type="entry name" value="P-loop_NTPase"/>
</dbReference>
<dbReference type="InterPro" id="IPR052026">
    <property type="entry name" value="ExeA_AAA_ATPase_DNA-bind"/>
</dbReference>
<dbReference type="Gene3D" id="3.40.50.300">
    <property type="entry name" value="P-loop containing nucleotide triphosphate hydrolases"/>
    <property type="match status" value="1"/>
</dbReference>
<evidence type="ECO:0000313" key="2">
    <source>
        <dbReference type="EMBL" id="CCO48953.1"/>
    </source>
</evidence>
<proteinExistence type="predicted"/>